<evidence type="ECO:0000256" key="3">
    <source>
        <dbReference type="ARBA" id="ARBA00022692"/>
    </source>
</evidence>
<keyword evidence="3 6" id="KW-0812">Transmembrane</keyword>
<dbReference type="EMBL" id="MK318969">
    <property type="protein sequence ID" value="QCL09363.1"/>
    <property type="molecule type" value="Genomic_DNA"/>
</dbReference>
<feature type="transmembrane region" description="Helical" evidence="6">
    <location>
        <begin position="68"/>
        <end position="86"/>
    </location>
</feature>
<feature type="transmembrane region" description="Helical" evidence="6">
    <location>
        <begin position="177"/>
        <end position="195"/>
    </location>
</feature>
<accession>A0A7S5DQQ9</accession>
<dbReference type="EMBL" id="MK318968">
    <property type="protein sequence ID" value="QCL09149.1"/>
    <property type="molecule type" value="Genomic_DNA"/>
</dbReference>
<keyword evidence="4 6" id="KW-1133">Transmembrane helix</keyword>
<reference evidence="9" key="1">
    <citation type="submission" date="2018-12" db="EMBL/GenBank/DDBJ databases">
        <title>Three Rhizobium rhizogenes strains isolated from the same crown gall tumor carry diverse plasmids.</title>
        <authorList>
            <person name="Pulawska J."/>
            <person name="Kuzmanovic N."/>
        </authorList>
    </citation>
    <scope>NUCLEOTIDE SEQUENCE</scope>
    <source>
        <strain evidence="7">C5.7</strain>
        <strain evidence="9">Colt5.8</strain>
        <plasmid evidence="7">pC5.7b</plasmid>
        <plasmid evidence="8">pC5.7c</plasmid>
        <plasmid evidence="9">pColt5.8a</plasmid>
        <plasmid evidence="10">pColt5.8b</plasmid>
    </source>
</reference>
<keyword evidence="9" id="KW-0614">Plasmid</keyword>
<evidence type="ECO:0000256" key="4">
    <source>
        <dbReference type="ARBA" id="ARBA00022989"/>
    </source>
</evidence>
<geneLocation type="plasmid" evidence="9">
    <name>pColt5.8a</name>
</geneLocation>
<evidence type="ECO:0000313" key="10">
    <source>
        <dbReference type="EMBL" id="QCL09785.1"/>
    </source>
</evidence>
<dbReference type="EMBL" id="MK318971">
    <property type="protein sequence ID" value="QCL09533.1"/>
    <property type="molecule type" value="Genomic_DNA"/>
</dbReference>
<dbReference type="AlphaFoldDB" id="A0A7S5DQQ9"/>
<evidence type="ECO:0000256" key="6">
    <source>
        <dbReference type="SAM" id="Phobius"/>
    </source>
</evidence>
<name>A0A7S5DQQ9_RHIRH</name>
<geneLocation type="plasmid" evidence="7">
    <name>pC5.7b</name>
</geneLocation>
<feature type="transmembrane region" description="Helical" evidence="6">
    <location>
        <begin position="207"/>
        <end position="228"/>
    </location>
</feature>
<gene>
    <name evidence="9" type="primary">avhB6</name>
    <name evidence="7" type="ORF">pC5.7b_282</name>
    <name evidence="8" type="ORF">pC5.7c_496</name>
    <name evidence="9" type="ORF">pC5.8a_41</name>
    <name evidence="10" type="ORF">pC5.8b_295</name>
</gene>
<feature type="transmembrane region" description="Helical" evidence="6">
    <location>
        <begin position="26"/>
        <end position="47"/>
    </location>
</feature>
<organism evidence="9">
    <name type="scientific">Rhizobium rhizogenes</name>
    <name type="common">Agrobacterium rhizogenes</name>
    <dbReference type="NCBI Taxonomy" id="359"/>
    <lineage>
        <taxon>Bacteria</taxon>
        <taxon>Pseudomonadati</taxon>
        <taxon>Pseudomonadota</taxon>
        <taxon>Alphaproteobacteria</taxon>
        <taxon>Hyphomicrobiales</taxon>
        <taxon>Rhizobiaceae</taxon>
        <taxon>Rhizobium/Agrobacterium group</taxon>
        <taxon>Rhizobium</taxon>
    </lineage>
</organism>
<proteinExistence type="inferred from homology"/>
<evidence type="ECO:0000256" key="1">
    <source>
        <dbReference type="ARBA" id="ARBA00004141"/>
    </source>
</evidence>
<evidence type="ECO:0000256" key="2">
    <source>
        <dbReference type="ARBA" id="ARBA00007802"/>
    </source>
</evidence>
<dbReference type="GO" id="GO:0030255">
    <property type="term" value="P:protein secretion by the type IV secretion system"/>
    <property type="evidence" value="ECO:0007669"/>
    <property type="project" value="InterPro"/>
</dbReference>
<evidence type="ECO:0000313" key="8">
    <source>
        <dbReference type="EMBL" id="QCL09363.1"/>
    </source>
</evidence>
<sequence length="341" mass="35275">MNPFDILFGKIDSMGVSAVQTMYTTLASYLGPLFLAGLTVYVVWWGYEMLFGRAQMTAGTFVWRFGRAFICYTLIVSWATYQPLIVKPLLEAPDGMATVVCQSTGGSNCGGDGSSGSSVTQGLTDIWNSGLAVVKAMADAGGITAVGMYILAIVVLAVVCILCAIAVTLLMIGKMTMFILLAIGPIVLCCALFNLTSRVVDGWISSLAGYALLPIIVYVILGFMLTLLKGRVDALTADASAANMTTLAPFMLMSIVTAFLLTHSISIALAIAGGGPRIDALGAAAGLTTARLAWRAAAGSGRGVAQAGGYLFNQRPGGSATIGDGDPAAAQVRAAAANARR</sequence>
<feature type="transmembrane region" description="Helical" evidence="6">
    <location>
        <begin position="240"/>
        <end position="261"/>
    </location>
</feature>
<dbReference type="GO" id="GO:0016020">
    <property type="term" value="C:membrane"/>
    <property type="evidence" value="ECO:0007669"/>
    <property type="project" value="UniProtKB-SubCell"/>
</dbReference>
<feature type="transmembrane region" description="Helical" evidence="6">
    <location>
        <begin position="146"/>
        <end position="170"/>
    </location>
</feature>
<protein>
    <submittedName>
        <fullName evidence="7">Type IV secretion protein</fullName>
    </submittedName>
    <submittedName>
        <fullName evidence="9">Type VI secretion protein</fullName>
    </submittedName>
</protein>
<evidence type="ECO:0000313" key="9">
    <source>
        <dbReference type="EMBL" id="QCL09533.1"/>
    </source>
</evidence>
<dbReference type="RefSeq" id="WP_234914415.1">
    <property type="nucleotide sequence ID" value="NZ_MK318968.1"/>
</dbReference>
<comment type="similarity">
    <text evidence="2">Belongs to the TrbL/VirB6 family.</text>
</comment>
<geneLocation type="plasmid" evidence="8">
    <name>pC5.7c</name>
</geneLocation>
<dbReference type="EMBL" id="MK318972">
    <property type="protein sequence ID" value="QCL09785.1"/>
    <property type="molecule type" value="Genomic_DNA"/>
</dbReference>
<dbReference type="Pfam" id="PF04610">
    <property type="entry name" value="TrbL"/>
    <property type="match status" value="1"/>
</dbReference>
<evidence type="ECO:0000313" key="7">
    <source>
        <dbReference type="EMBL" id="QCL09149.1"/>
    </source>
</evidence>
<dbReference type="InterPro" id="IPR007688">
    <property type="entry name" value="Conjugal_tfr_TrbL/VirB6"/>
</dbReference>
<geneLocation type="plasmid" evidence="10">
    <name>pColt5.8b</name>
</geneLocation>
<evidence type="ECO:0000256" key="5">
    <source>
        <dbReference type="ARBA" id="ARBA00023136"/>
    </source>
</evidence>
<keyword evidence="5 6" id="KW-0472">Membrane</keyword>
<comment type="subcellular location">
    <subcellularLocation>
        <location evidence="1">Membrane</location>
        <topology evidence="1">Multi-pass membrane protein</topology>
    </subcellularLocation>
</comment>